<keyword evidence="2" id="KW-1185">Reference proteome</keyword>
<gene>
    <name evidence="1" type="ORF">PTI45_03042</name>
</gene>
<accession>A0A1E3L1B3</accession>
<dbReference type="Gene3D" id="3.30.460.10">
    <property type="entry name" value="Beta Polymerase, domain 2"/>
    <property type="match status" value="1"/>
</dbReference>
<name>A0A1E3L1B3_9BACL</name>
<organism evidence="1 2">
    <name type="scientific">Paenibacillus nuruki</name>
    <dbReference type="NCBI Taxonomy" id="1886670"/>
    <lineage>
        <taxon>Bacteria</taxon>
        <taxon>Bacillati</taxon>
        <taxon>Bacillota</taxon>
        <taxon>Bacilli</taxon>
        <taxon>Bacillales</taxon>
        <taxon>Paenibacillaceae</taxon>
        <taxon>Paenibacillus</taxon>
    </lineage>
</organism>
<sequence length="290" mass="34321">MNTIKSQEQIINMIVTWAEQTTNIRAVVLAGTHGNDQVHSNPLATYHIQCIVNELNTMIWQEEWLHTFGEPLTTLQHIRHHSVTGAVACTQNVLYTDGIEIEFQIYPVSEWENQIDNESAFTTPIYQVLLDKDHRIQHSIVVLNQQSVRLNKPARQEYEQIQHEFWWYCMQTAKSLLQQELLVAKYQLDHILRTRYLEKMLDWYAGSQHEWDVMYHHDRAGYRQQLEPVLAQALAQTYAGNLLDDNWQSLLQMTKLFRNLSVYVAEVTGYEYDHEQDQRMIHYLHQLQNQ</sequence>
<evidence type="ECO:0008006" key="3">
    <source>
        <dbReference type="Google" id="ProtNLM"/>
    </source>
</evidence>
<evidence type="ECO:0000313" key="2">
    <source>
        <dbReference type="Proteomes" id="UP000094578"/>
    </source>
</evidence>
<comment type="caution">
    <text evidence="1">The sequence shown here is derived from an EMBL/GenBank/DDBJ whole genome shotgun (WGS) entry which is preliminary data.</text>
</comment>
<protein>
    <recommendedName>
        <fullName evidence="3">Aminoglycoside 6-adenylyltransferase</fullName>
    </recommendedName>
</protein>
<dbReference type="Gene3D" id="1.20.120.330">
    <property type="entry name" value="Nucleotidyltransferases domain 2"/>
    <property type="match status" value="1"/>
</dbReference>
<dbReference type="InterPro" id="IPR007530">
    <property type="entry name" value="Aminoglycoside_adenylylTfrase"/>
</dbReference>
<dbReference type="Pfam" id="PF04439">
    <property type="entry name" value="Adenyl_transf"/>
    <property type="match status" value="1"/>
</dbReference>
<dbReference type="SUPFAM" id="SSF81631">
    <property type="entry name" value="PAP/OAS1 substrate-binding domain"/>
    <property type="match status" value="1"/>
</dbReference>
<dbReference type="SUPFAM" id="SSF81301">
    <property type="entry name" value="Nucleotidyltransferase"/>
    <property type="match status" value="1"/>
</dbReference>
<dbReference type="InterPro" id="IPR043519">
    <property type="entry name" value="NT_sf"/>
</dbReference>
<dbReference type="RefSeq" id="WP_069328439.1">
    <property type="nucleotide sequence ID" value="NZ_MDER01000051.1"/>
</dbReference>
<dbReference type="AlphaFoldDB" id="A0A1E3L1B3"/>
<evidence type="ECO:0000313" key="1">
    <source>
        <dbReference type="EMBL" id="ODP27587.1"/>
    </source>
</evidence>
<dbReference type="Proteomes" id="UP000094578">
    <property type="component" value="Unassembled WGS sequence"/>
</dbReference>
<reference evidence="1 2" key="1">
    <citation type="submission" date="2016-08" db="EMBL/GenBank/DDBJ databases">
        <title>Genome sequencing of Paenibacillus sp. TI45-13ar, isolated from Korean traditional nuruk.</title>
        <authorList>
            <person name="Kim S.-J."/>
        </authorList>
    </citation>
    <scope>NUCLEOTIDE SEQUENCE [LARGE SCALE GENOMIC DNA]</scope>
    <source>
        <strain evidence="1 2">TI45-13ar</strain>
    </source>
</reference>
<proteinExistence type="predicted"/>
<dbReference type="EMBL" id="MDER01000051">
    <property type="protein sequence ID" value="ODP27587.1"/>
    <property type="molecule type" value="Genomic_DNA"/>
</dbReference>